<organism evidence="2 3">
    <name type="scientific">Oryza sativa subsp. japonica</name>
    <name type="common">Rice</name>
    <dbReference type="NCBI Taxonomy" id="39947"/>
    <lineage>
        <taxon>Eukaryota</taxon>
        <taxon>Viridiplantae</taxon>
        <taxon>Streptophyta</taxon>
        <taxon>Embryophyta</taxon>
        <taxon>Tracheophyta</taxon>
        <taxon>Spermatophyta</taxon>
        <taxon>Magnoliopsida</taxon>
        <taxon>Liliopsida</taxon>
        <taxon>Poales</taxon>
        <taxon>Poaceae</taxon>
        <taxon>BOP clade</taxon>
        <taxon>Oryzoideae</taxon>
        <taxon>Oryzeae</taxon>
        <taxon>Oryzinae</taxon>
        <taxon>Oryza</taxon>
        <taxon>Oryza sativa</taxon>
    </lineage>
</organism>
<evidence type="ECO:0000313" key="3">
    <source>
        <dbReference type="Proteomes" id="UP000000763"/>
    </source>
</evidence>
<dbReference type="AlphaFoldDB" id="Q7XIR6"/>
<proteinExistence type="predicted"/>
<dbReference type="EMBL" id="AP003815">
    <property type="protein sequence ID" value="BAC79594.1"/>
    <property type="molecule type" value="Genomic_DNA"/>
</dbReference>
<evidence type="ECO:0000313" key="2">
    <source>
        <dbReference type="EMBL" id="BAC79594.1"/>
    </source>
</evidence>
<reference evidence="3" key="1">
    <citation type="journal article" date="2005" name="Nature">
        <title>The map-based sequence of the rice genome.</title>
        <authorList>
            <consortium name="International rice genome sequencing project (IRGSP)"/>
            <person name="Matsumoto T."/>
            <person name="Wu J."/>
            <person name="Kanamori H."/>
            <person name="Katayose Y."/>
            <person name="Fujisawa M."/>
            <person name="Namiki N."/>
            <person name="Mizuno H."/>
            <person name="Yamamoto K."/>
            <person name="Antonio B.A."/>
            <person name="Baba T."/>
            <person name="Sakata K."/>
            <person name="Nagamura Y."/>
            <person name="Aoki H."/>
            <person name="Arikawa K."/>
            <person name="Arita K."/>
            <person name="Bito T."/>
            <person name="Chiden Y."/>
            <person name="Fujitsuka N."/>
            <person name="Fukunaka R."/>
            <person name="Hamada M."/>
            <person name="Harada C."/>
            <person name="Hayashi A."/>
            <person name="Hijishita S."/>
            <person name="Honda M."/>
            <person name="Hosokawa S."/>
            <person name="Ichikawa Y."/>
            <person name="Idonuma A."/>
            <person name="Iijima M."/>
            <person name="Ikeda M."/>
            <person name="Ikeno M."/>
            <person name="Ito K."/>
            <person name="Ito S."/>
            <person name="Ito T."/>
            <person name="Ito Y."/>
            <person name="Ito Y."/>
            <person name="Iwabuchi A."/>
            <person name="Kamiya K."/>
            <person name="Karasawa W."/>
            <person name="Kurita K."/>
            <person name="Katagiri S."/>
            <person name="Kikuta A."/>
            <person name="Kobayashi H."/>
            <person name="Kobayashi N."/>
            <person name="Machita K."/>
            <person name="Maehara T."/>
            <person name="Masukawa M."/>
            <person name="Mizubayashi T."/>
            <person name="Mukai Y."/>
            <person name="Nagasaki H."/>
            <person name="Nagata Y."/>
            <person name="Naito S."/>
            <person name="Nakashima M."/>
            <person name="Nakama Y."/>
            <person name="Nakamichi Y."/>
            <person name="Nakamura M."/>
            <person name="Meguro A."/>
            <person name="Negishi M."/>
            <person name="Ohta I."/>
            <person name="Ohta T."/>
            <person name="Okamoto M."/>
            <person name="Ono N."/>
            <person name="Saji S."/>
            <person name="Sakaguchi M."/>
            <person name="Sakai K."/>
            <person name="Shibata M."/>
            <person name="Shimokawa T."/>
            <person name="Song J."/>
            <person name="Takazaki Y."/>
            <person name="Terasawa K."/>
            <person name="Tsugane M."/>
            <person name="Tsuji K."/>
            <person name="Ueda S."/>
            <person name="Waki K."/>
            <person name="Yamagata H."/>
            <person name="Yamamoto M."/>
            <person name="Yamamoto S."/>
            <person name="Yamane H."/>
            <person name="Yoshiki S."/>
            <person name="Yoshihara R."/>
            <person name="Yukawa K."/>
            <person name="Zhong H."/>
            <person name="Yano M."/>
            <person name="Yuan Q."/>
            <person name="Ouyang S."/>
            <person name="Liu J."/>
            <person name="Jones K.M."/>
            <person name="Gansberger K."/>
            <person name="Moffat K."/>
            <person name="Hill J."/>
            <person name="Bera J."/>
            <person name="Fadrosh D."/>
            <person name="Jin S."/>
            <person name="Johri S."/>
            <person name="Kim M."/>
            <person name="Overton L."/>
            <person name="Reardon M."/>
            <person name="Tsitrin T."/>
            <person name="Vuong H."/>
            <person name="Weaver B."/>
            <person name="Ciecko A."/>
            <person name="Tallon L."/>
            <person name="Jackson J."/>
            <person name="Pai G."/>
            <person name="Aken S.V."/>
            <person name="Utterback T."/>
            <person name="Reidmuller S."/>
            <person name="Feldblyum T."/>
            <person name="Hsiao J."/>
            <person name="Zismann V."/>
            <person name="Iobst S."/>
            <person name="de Vazeille A.R."/>
            <person name="Buell C.R."/>
            <person name="Ying K."/>
            <person name="Li Y."/>
            <person name="Lu T."/>
            <person name="Huang Y."/>
            <person name="Zhao Q."/>
            <person name="Feng Q."/>
            <person name="Zhang L."/>
            <person name="Zhu J."/>
            <person name="Weng Q."/>
            <person name="Mu J."/>
            <person name="Lu Y."/>
            <person name="Fan D."/>
            <person name="Liu Y."/>
            <person name="Guan J."/>
            <person name="Zhang Y."/>
            <person name="Yu S."/>
            <person name="Liu X."/>
            <person name="Zhang Y."/>
            <person name="Hong G."/>
            <person name="Han B."/>
            <person name="Choisne N."/>
            <person name="Demange N."/>
            <person name="Orjeda G."/>
            <person name="Samain S."/>
            <person name="Cattolico L."/>
            <person name="Pelletier E."/>
            <person name="Couloux A."/>
            <person name="Segurens B."/>
            <person name="Wincker P."/>
            <person name="D'Hont A."/>
            <person name="Scarpelli C."/>
            <person name="Weissenbach J."/>
            <person name="Salanoubat M."/>
            <person name="Quetier F."/>
            <person name="Yu Y."/>
            <person name="Kim H.R."/>
            <person name="Rambo T."/>
            <person name="Currie J."/>
            <person name="Collura K."/>
            <person name="Luo M."/>
            <person name="Yang T."/>
            <person name="Ammiraju J.S.S."/>
            <person name="Engler F."/>
            <person name="Soderlund C."/>
            <person name="Wing R.A."/>
            <person name="Palmer L.E."/>
            <person name="de la Bastide M."/>
            <person name="Spiegel L."/>
            <person name="Nascimento L."/>
            <person name="Zutavern T."/>
            <person name="O'Shaughnessy A."/>
            <person name="Dike S."/>
            <person name="Dedhia N."/>
            <person name="Preston R."/>
            <person name="Balija V."/>
            <person name="McCombie W.R."/>
            <person name="Chow T."/>
            <person name="Chen H."/>
            <person name="Chung M."/>
            <person name="Chen C."/>
            <person name="Shaw J."/>
            <person name="Wu H."/>
            <person name="Hsiao K."/>
            <person name="Chao Y."/>
            <person name="Chu M."/>
            <person name="Cheng C."/>
            <person name="Hour A."/>
            <person name="Lee P."/>
            <person name="Lin S."/>
            <person name="Lin Y."/>
            <person name="Liou J."/>
            <person name="Liu S."/>
            <person name="Hsing Y."/>
            <person name="Raghuvanshi S."/>
            <person name="Mohanty A."/>
            <person name="Bharti A.K."/>
            <person name="Gaur A."/>
            <person name="Gupta V."/>
            <person name="Kumar D."/>
            <person name="Ravi V."/>
            <person name="Vij S."/>
            <person name="Kapur A."/>
            <person name="Khurana P."/>
            <person name="Khurana P."/>
            <person name="Khurana J.P."/>
            <person name="Tyagi A.K."/>
            <person name="Gaikwad K."/>
            <person name="Singh A."/>
            <person name="Dalal V."/>
            <person name="Srivastava S."/>
            <person name="Dixit A."/>
            <person name="Pal A.K."/>
            <person name="Ghazi I.A."/>
            <person name="Yadav M."/>
            <person name="Pandit A."/>
            <person name="Bhargava A."/>
            <person name="Sureshbabu K."/>
            <person name="Batra K."/>
            <person name="Sharma T.R."/>
            <person name="Mohapatra T."/>
            <person name="Singh N.K."/>
            <person name="Messing J."/>
            <person name="Nelson A.B."/>
            <person name="Fuks G."/>
            <person name="Kavchok S."/>
            <person name="Keizer G."/>
            <person name="Linton E."/>
            <person name="Llaca V."/>
            <person name="Song R."/>
            <person name="Tanyolac B."/>
            <person name="Young S."/>
            <person name="Ho-Il K."/>
            <person name="Hahn J.H."/>
            <person name="Sangsakoo G."/>
            <person name="Vanavichit A."/>
            <person name="de Mattos Luiz.A.T."/>
            <person name="Zimmer P.D."/>
            <person name="Malone G."/>
            <person name="Dellagostin O."/>
            <person name="de Oliveira A.C."/>
            <person name="Bevan M."/>
            <person name="Bancroft I."/>
            <person name="Minx P."/>
            <person name="Cordum H."/>
            <person name="Wilson R."/>
            <person name="Cheng Z."/>
            <person name="Jin W."/>
            <person name="Jiang J."/>
            <person name="Leong S.A."/>
            <person name="Iwama H."/>
            <person name="Gojobori T."/>
            <person name="Itoh T."/>
            <person name="Niimura Y."/>
            <person name="Fujii Y."/>
            <person name="Habara T."/>
            <person name="Sakai H."/>
            <person name="Sato Y."/>
            <person name="Wilson G."/>
            <person name="Kumar K."/>
            <person name="McCouch S."/>
            <person name="Juretic N."/>
            <person name="Hoen D."/>
            <person name="Wright S."/>
            <person name="Bruskiewich R."/>
            <person name="Bureau T."/>
            <person name="Miyao A."/>
            <person name="Hirochika H."/>
            <person name="Nishikawa T."/>
            <person name="Kadowaki K."/>
            <person name="Sugiura M."/>
            <person name="Burr B."/>
            <person name="Sasaki T."/>
        </authorList>
    </citation>
    <scope>NUCLEOTIDE SEQUENCE [LARGE SCALE GENOMIC DNA]</scope>
    <source>
        <strain evidence="3">cv. Nipponbare</strain>
    </source>
</reference>
<reference evidence="3" key="2">
    <citation type="journal article" date="2008" name="Nucleic Acids Res.">
        <title>The rice annotation project database (RAP-DB): 2008 update.</title>
        <authorList>
            <consortium name="The rice annotation project (RAP)"/>
        </authorList>
    </citation>
    <scope>GENOME REANNOTATION</scope>
    <source>
        <strain evidence="3">cv. Nipponbare</strain>
    </source>
</reference>
<gene>
    <name evidence="2" type="primary">OJ1163_G04.107</name>
</gene>
<sequence>MGSRGGGGTSLRTLGDGLRSGLEAAAAAAAASGTTNGVRSSRTISRGRRKKPSESCGDRRRRALRSRVGGWWMRALSVWREKDGKEMERKRGII</sequence>
<feature type="region of interest" description="Disordered" evidence="1">
    <location>
        <begin position="28"/>
        <end position="61"/>
    </location>
</feature>
<feature type="compositionally biased region" description="Polar residues" evidence="1">
    <location>
        <begin position="32"/>
        <end position="44"/>
    </location>
</feature>
<accession>Q7XIR6</accession>
<name>Q7XIR6_ORYSJ</name>
<protein>
    <submittedName>
        <fullName evidence="2">Uncharacterized protein</fullName>
    </submittedName>
</protein>
<evidence type="ECO:0000256" key="1">
    <source>
        <dbReference type="SAM" id="MobiDB-lite"/>
    </source>
</evidence>
<dbReference type="Proteomes" id="UP000000763">
    <property type="component" value="Chromosome 7"/>
</dbReference>